<reference evidence="2" key="1">
    <citation type="submission" date="2018-03" db="EMBL/GenBank/DDBJ databases">
        <title>The relapsing fever spirochete Borrelia turicatae persists in the highly oxidative environment of its soft-bodied tick vector.</title>
        <authorList>
            <person name="Bourret T.J."/>
            <person name="Boyle W.K."/>
            <person name="Valenzuela J.G."/>
            <person name="Oliveira F."/>
            <person name="Lopez J.E."/>
        </authorList>
    </citation>
    <scope>NUCLEOTIDE SEQUENCE</scope>
    <source>
        <strain evidence="2">Kansas strain/isolate</strain>
        <tissue evidence="2">Salivary glands</tissue>
    </source>
</reference>
<feature type="transmembrane region" description="Helical" evidence="1">
    <location>
        <begin position="58"/>
        <end position="84"/>
    </location>
</feature>
<evidence type="ECO:0000256" key="1">
    <source>
        <dbReference type="SAM" id="Phobius"/>
    </source>
</evidence>
<feature type="transmembrane region" description="Helical" evidence="1">
    <location>
        <begin position="20"/>
        <end position="46"/>
    </location>
</feature>
<proteinExistence type="predicted"/>
<keyword evidence="1" id="KW-0812">Transmembrane</keyword>
<keyword evidence="1" id="KW-1133">Transmembrane helix</keyword>
<keyword evidence="1" id="KW-0472">Membrane</keyword>
<name>A0A2R5LMX2_9ACAR</name>
<organism evidence="2">
    <name type="scientific">Ornithodoros turicata</name>
    <dbReference type="NCBI Taxonomy" id="34597"/>
    <lineage>
        <taxon>Eukaryota</taxon>
        <taxon>Metazoa</taxon>
        <taxon>Ecdysozoa</taxon>
        <taxon>Arthropoda</taxon>
        <taxon>Chelicerata</taxon>
        <taxon>Arachnida</taxon>
        <taxon>Acari</taxon>
        <taxon>Parasitiformes</taxon>
        <taxon>Ixodida</taxon>
        <taxon>Ixodoidea</taxon>
        <taxon>Argasidae</taxon>
        <taxon>Ornithodorinae</taxon>
        <taxon>Ornithodoros</taxon>
    </lineage>
</organism>
<accession>A0A2R5LMX2</accession>
<dbReference type="AlphaFoldDB" id="A0A2R5LMX2"/>
<protein>
    <submittedName>
        <fullName evidence="2">Putative conserved plasma membrane protein</fullName>
    </submittedName>
</protein>
<evidence type="ECO:0000313" key="2">
    <source>
        <dbReference type="EMBL" id="MBY10805.1"/>
    </source>
</evidence>
<dbReference type="EMBL" id="GGLE01006679">
    <property type="protein sequence ID" value="MBY10805.1"/>
    <property type="molecule type" value="Transcribed_RNA"/>
</dbReference>
<sequence length="130" mass="14386">MAFFKNYRRVSAMRQPFRFLAQLSLCGHVGGIVCLVFGILLLVFFGSNIREDEALKRVPTWIGIISTGSGIMFLFVGITLSILLCKLVEQQQISENGQLDVAVKPYASLRTAEASADEARKDCAELQNLT</sequence>